<name>A0A286RAU6_9BACT</name>
<keyword evidence="2" id="KW-1185">Reference proteome</keyword>
<dbReference type="Proteomes" id="UP000215086">
    <property type="component" value="Chromosome"/>
</dbReference>
<evidence type="ECO:0000313" key="2">
    <source>
        <dbReference type="Proteomes" id="UP000215086"/>
    </source>
</evidence>
<reference evidence="1 2" key="1">
    <citation type="journal article" name="Front. Microbiol.">
        <title>Sugar Metabolism of the First Thermophilic Planctomycete Thermogutta terrifontis: Comparative Genomic and Transcriptomic Approaches.</title>
        <authorList>
            <person name="Elcheninov A.G."/>
            <person name="Menzel P."/>
            <person name="Gudbergsdottir S.R."/>
            <person name="Slesarev A.I."/>
            <person name="Kadnikov V.V."/>
            <person name="Krogh A."/>
            <person name="Bonch-Osmolovskaya E.A."/>
            <person name="Peng X."/>
            <person name="Kublanov I.V."/>
        </authorList>
    </citation>
    <scope>NUCLEOTIDE SEQUENCE [LARGE SCALE GENOMIC DNA]</scope>
    <source>
        <strain evidence="1 2">R1</strain>
    </source>
</reference>
<sequence>MCLRIELRGEVECLPGDFSVIMKRENARPGGKLRRWCADR</sequence>
<accession>A0A286RAU6</accession>
<gene>
    <name evidence="1" type="ORF">THTE_0467</name>
</gene>
<dbReference type="EMBL" id="CP018477">
    <property type="protein sequence ID" value="ASV73069.1"/>
    <property type="molecule type" value="Genomic_DNA"/>
</dbReference>
<dbReference type="KEGG" id="ttf:THTE_0467"/>
<proteinExistence type="predicted"/>
<dbReference type="AlphaFoldDB" id="A0A286RAU6"/>
<protein>
    <submittedName>
        <fullName evidence="1">Uncharacterized protein</fullName>
    </submittedName>
</protein>
<organism evidence="1 2">
    <name type="scientific">Thermogutta terrifontis</name>
    <dbReference type="NCBI Taxonomy" id="1331910"/>
    <lineage>
        <taxon>Bacteria</taxon>
        <taxon>Pseudomonadati</taxon>
        <taxon>Planctomycetota</taxon>
        <taxon>Planctomycetia</taxon>
        <taxon>Pirellulales</taxon>
        <taxon>Thermoguttaceae</taxon>
        <taxon>Thermogutta</taxon>
    </lineage>
</organism>
<evidence type="ECO:0000313" key="1">
    <source>
        <dbReference type="EMBL" id="ASV73069.1"/>
    </source>
</evidence>